<protein>
    <recommendedName>
        <fullName evidence="1">Stage 0 sporulation protein A homolog</fullName>
    </recommendedName>
</protein>
<dbReference type="InterPro" id="IPR052048">
    <property type="entry name" value="ST_Response_Regulator"/>
</dbReference>
<evidence type="ECO:0000256" key="2">
    <source>
        <dbReference type="ARBA" id="ARBA00024867"/>
    </source>
</evidence>
<organism evidence="5 6">
    <name type="scientific">Clostridium brassicae</name>
    <dbReference type="NCBI Taxonomy" id="2999072"/>
    <lineage>
        <taxon>Bacteria</taxon>
        <taxon>Bacillati</taxon>
        <taxon>Bacillota</taxon>
        <taxon>Clostridia</taxon>
        <taxon>Eubacteriales</taxon>
        <taxon>Clostridiaceae</taxon>
        <taxon>Clostridium</taxon>
    </lineage>
</organism>
<name>A0ABT4DB43_9CLOT</name>
<dbReference type="PROSITE" id="PS50110">
    <property type="entry name" value="RESPONSE_REGULATORY"/>
    <property type="match status" value="1"/>
</dbReference>
<dbReference type="SMART" id="SM00448">
    <property type="entry name" value="REC"/>
    <property type="match status" value="1"/>
</dbReference>
<dbReference type="InterPro" id="IPR011006">
    <property type="entry name" value="CheY-like_superfamily"/>
</dbReference>
<evidence type="ECO:0000313" key="5">
    <source>
        <dbReference type="EMBL" id="MCY6959517.1"/>
    </source>
</evidence>
<sequence>MRVLIVDDSEFMRLSIKKVLDENNIEVIGEAKDGVEAVNKYKLLKPSLVTMDLTMPKMEGENAIKEIISYDPDAKIIVCSAMGQETRVMRAIKSGAKTFIVKPLNAERLLDEIQRIKSGEL</sequence>
<dbReference type="InterPro" id="IPR001789">
    <property type="entry name" value="Sig_transdc_resp-reg_receiver"/>
</dbReference>
<proteinExistence type="predicted"/>
<dbReference type="Pfam" id="PF00072">
    <property type="entry name" value="Response_reg"/>
    <property type="match status" value="1"/>
</dbReference>
<comment type="function">
    <text evidence="2">May play the central regulatory role in sporulation. It may be an element of the effector pathway responsible for the activation of sporulation genes in response to nutritional stress. Spo0A may act in concert with spo0H (a sigma factor) to control the expression of some genes that are critical to the sporulation process.</text>
</comment>
<dbReference type="EMBL" id="JAPQFJ010000013">
    <property type="protein sequence ID" value="MCY6959517.1"/>
    <property type="molecule type" value="Genomic_DNA"/>
</dbReference>
<evidence type="ECO:0000256" key="3">
    <source>
        <dbReference type="PROSITE-ProRule" id="PRU00169"/>
    </source>
</evidence>
<dbReference type="RefSeq" id="WP_268061943.1">
    <property type="nucleotide sequence ID" value="NZ_JAPQFJ010000013.1"/>
</dbReference>
<evidence type="ECO:0000313" key="6">
    <source>
        <dbReference type="Proteomes" id="UP001144612"/>
    </source>
</evidence>
<evidence type="ECO:0000259" key="4">
    <source>
        <dbReference type="PROSITE" id="PS50110"/>
    </source>
</evidence>
<feature type="domain" description="Response regulatory" evidence="4">
    <location>
        <begin position="2"/>
        <end position="117"/>
    </location>
</feature>
<reference evidence="5" key="1">
    <citation type="submission" date="2022-12" db="EMBL/GenBank/DDBJ databases">
        <title>Clostridium sp. nov., isolated from industrial wastewater.</title>
        <authorList>
            <person name="Jiayan W."/>
        </authorList>
    </citation>
    <scope>NUCLEOTIDE SEQUENCE</scope>
    <source>
        <strain evidence="5">ZC22-4</strain>
    </source>
</reference>
<keyword evidence="3" id="KW-0597">Phosphoprotein</keyword>
<keyword evidence="6" id="KW-1185">Reference proteome</keyword>
<accession>A0ABT4DB43</accession>
<feature type="modified residue" description="4-aspartylphosphate" evidence="3">
    <location>
        <position position="52"/>
    </location>
</feature>
<comment type="caution">
    <text evidence="5">The sequence shown here is derived from an EMBL/GenBank/DDBJ whole genome shotgun (WGS) entry which is preliminary data.</text>
</comment>
<dbReference type="SUPFAM" id="SSF52172">
    <property type="entry name" value="CheY-like"/>
    <property type="match status" value="1"/>
</dbReference>
<evidence type="ECO:0000256" key="1">
    <source>
        <dbReference type="ARBA" id="ARBA00018672"/>
    </source>
</evidence>
<dbReference type="Gene3D" id="3.40.50.2300">
    <property type="match status" value="1"/>
</dbReference>
<dbReference type="Proteomes" id="UP001144612">
    <property type="component" value="Unassembled WGS sequence"/>
</dbReference>
<dbReference type="PANTHER" id="PTHR43228">
    <property type="entry name" value="TWO-COMPONENT RESPONSE REGULATOR"/>
    <property type="match status" value="1"/>
</dbReference>
<gene>
    <name evidence="5" type="ORF">OW729_12935</name>
</gene>
<dbReference type="PANTHER" id="PTHR43228:SF1">
    <property type="entry name" value="TWO-COMPONENT RESPONSE REGULATOR ARR22"/>
    <property type="match status" value="1"/>
</dbReference>